<dbReference type="InterPro" id="IPR000259">
    <property type="entry name" value="Adhesion_dom_fimbrial"/>
</dbReference>
<sequence length="330" mass="36091">MISRFILTWILHIFFSVCAISLSCSAWADCTLRNGTSTVLQQINIPALRLNYTNPADTILWESPVITASTMADIYCYTDQVVESGYQSAKTPVSDISTSYVYETNNPGIGIKILAGQDMSNLIPMAWPHGTEQAKASYAYKQQNYFKVQLIATGSRITTGVLNLTNYSVERVFGSARQYLMSFNPTSVFVQSVGCDIETKDITVPLTGSQGIAITSLPRSGNTTSPVSFDIVLNCEQGTNVNIKFDGTTTDGQKKTLALDNPNQSSSARGVGVQVMYNYQPVTFGKEVYLLSNADSTTITLPFQAWLIRLSDAIKAGDVNATATFDMIYR</sequence>
<feature type="chain" id="PRO_5026898554" evidence="4">
    <location>
        <begin position="29"/>
        <end position="330"/>
    </location>
</feature>
<dbReference type="PROSITE" id="PS51257">
    <property type="entry name" value="PROKAR_LIPOPROTEIN"/>
    <property type="match status" value="1"/>
</dbReference>
<dbReference type="EMBL" id="CACRTI010000020">
    <property type="protein sequence ID" value="VYT55039.1"/>
    <property type="molecule type" value="Genomic_DNA"/>
</dbReference>
<dbReference type="InterPro" id="IPR008966">
    <property type="entry name" value="Adhesion_dom_sf"/>
</dbReference>
<organism evidence="6">
    <name type="scientific">Citrobacter amalonaticus</name>
    <dbReference type="NCBI Taxonomy" id="35703"/>
    <lineage>
        <taxon>Bacteria</taxon>
        <taxon>Pseudomonadati</taxon>
        <taxon>Pseudomonadota</taxon>
        <taxon>Gammaproteobacteria</taxon>
        <taxon>Enterobacterales</taxon>
        <taxon>Enterobacteriaceae</taxon>
        <taxon>Citrobacter</taxon>
    </lineage>
</organism>
<keyword evidence="3" id="KW-0281">Fimbrium</keyword>
<dbReference type="SUPFAM" id="SSF49401">
    <property type="entry name" value="Bacterial adhesins"/>
    <property type="match status" value="1"/>
</dbReference>
<gene>
    <name evidence="6" type="primary">mrkD_2</name>
    <name evidence="6" type="ORF">CALFYP1_01559</name>
</gene>
<dbReference type="InterPro" id="IPR050263">
    <property type="entry name" value="Bact_Fimbrial_Adh_Pro"/>
</dbReference>
<evidence type="ECO:0000256" key="1">
    <source>
        <dbReference type="ARBA" id="ARBA00004561"/>
    </source>
</evidence>
<dbReference type="PANTHER" id="PTHR33420">
    <property type="entry name" value="FIMBRIAL SUBUNIT ELFA-RELATED"/>
    <property type="match status" value="1"/>
</dbReference>
<dbReference type="RefSeq" id="WP_156595816.1">
    <property type="nucleotide sequence ID" value="NZ_CACRTI010000020.1"/>
</dbReference>
<evidence type="ECO:0000256" key="2">
    <source>
        <dbReference type="ARBA" id="ARBA00006671"/>
    </source>
</evidence>
<comment type="similarity">
    <text evidence="2">Belongs to the fimbrial protein family.</text>
</comment>
<dbReference type="Gene3D" id="2.60.40.3310">
    <property type="match status" value="1"/>
</dbReference>
<dbReference type="Pfam" id="PF00419">
    <property type="entry name" value="Fimbrial"/>
    <property type="match status" value="1"/>
</dbReference>
<feature type="domain" description="Fimbrial-type adhesion" evidence="5">
    <location>
        <begin position="193"/>
        <end position="329"/>
    </location>
</feature>
<dbReference type="AlphaFoldDB" id="A0A6N2XKQ5"/>
<reference evidence="6" key="1">
    <citation type="submission" date="2019-11" db="EMBL/GenBank/DDBJ databases">
        <authorList>
            <person name="Feng L."/>
        </authorList>
    </citation>
    <scope>NUCLEOTIDE SEQUENCE</scope>
    <source>
        <strain evidence="6">CAmalonaticusLFYP1</strain>
    </source>
</reference>
<evidence type="ECO:0000256" key="3">
    <source>
        <dbReference type="ARBA" id="ARBA00023263"/>
    </source>
</evidence>
<evidence type="ECO:0000259" key="5">
    <source>
        <dbReference type="Pfam" id="PF00419"/>
    </source>
</evidence>
<accession>A0A6N2XKQ5</accession>
<feature type="signal peptide" evidence="4">
    <location>
        <begin position="1"/>
        <end position="28"/>
    </location>
</feature>
<dbReference type="PANTHER" id="PTHR33420:SF14">
    <property type="entry name" value="TYPE 1 FIMBRIN D-MANNOSE SPECIFIC ADHESIN"/>
    <property type="match status" value="1"/>
</dbReference>
<dbReference type="GO" id="GO:0009289">
    <property type="term" value="C:pilus"/>
    <property type="evidence" value="ECO:0007669"/>
    <property type="project" value="UniProtKB-SubCell"/>
</dbReference>
<dbReference type="GO" id="GO:0043709">
    <property type="term" value="P:cell adhesion involved in single-species biofilm formation"/>
    <property type="evidence" value="ECO:0007669"/>
    <property type="project" value="TreeGrafter"/>
</dbReference>
<proteinExistence type="inferred from homology"/>
<name>A0A6N2XKQ5_CITAM</name>
<comment type="subcellular location">
    <subcellularLocation>
        <location evidence="1">Fimbrium</location>
    </subcellularLocation>
</comment>
<evidence type="ECO:0000313" key="6">
    <source>
        <dbReference type="EMBL" id="VYT55039.1"/>
    </source>
</evidence>
<dbReference type="Gene3D" id="2.60.40.1090">
    <property type="entry name" value="Fimbrial-type adhesion domain"/>
    <property type="match status" value="1"/>
</dbReference>
<keyword evidence="4" id="KW-0732">Signal</keyword>
<dbReference type="InterPro" id="IPR036937">
    <property type="entry name" value="Adhesion_dom_fimbrial_sf"/>
</dbReference>
<protein>
    <submittedName>
        <fullName evidence="6">Fimbria adhesin protein</fullName>
    </submittedName>
</protein>
<evidence type="ECO:0000256" key="4">
    <source>
        <dbReference type="SAM" id="SignalP"/>
    </source>
</evidence>